<dbReference type="RefSeq" id="WP_189702155.1">
    <property type="nucleotide sequence ID" value="NZ_BMTA01000039.1"/>
</dbReference>
<evidence type="ECO:0000313" key="3">
    <source>
        <dbReference type="EMBL" id="QOV44522.1"/>
    </source>
</evidence>
<accession>A0A7M2T7G4</accession>
<protein>
    <submittedName>
        <fullName evidence="3">Uncharacterized protein</fullName>
    </submittedName>
</protein>
<reference evidence="3 4" key="1">
    <citation type="submission" date="2020-10" db="EMBL/GenBank/DDBJ databases">
        <title>Streptomyces chromofuscus complate genome analysis.</title>
        <authorList>
            <person name="Anwar N."/>
        </authorList>
    </citation>
    <scope>NUCLEOTIDE SEQUENCE [LARGE SCALE GENOMIC DNA]</scope>
    <source>
        <strain evidence="3 4">DSM 40273</strain>
    </source>
</reference>
<feature type="region of interest" description="Disordered" evidence="1">
    <location>
        <begin position="24"/>
        <end position="47"/>
    </location>
</feature>
<feature type="signal peptide" evidence="2">
    <location>
        <begin position="1"/>
        <end position="24"/>
    </location>
</feature>
<dbReference type="Proteomes" id="UP000594008">
    <property type="component" value="Chromosome"/>
</dbReference>
<feature type="chain" id="PRO_5030515300" evidence="2">
    <location>
        <begin position="25"/>
        <end position="47"/>
    </location>
</feature>
<evidence type="ECO:0000256" key="2">
    <source>
        <dbReference type="SAM" id="SignalP"/>
    </source>
</evidence>
<dbReference type="KEGG" id="schf:IPT68_00195"/>
<sequence length="47" mass="4797">MIRGAAMAGVLIFTTVLGQTAAYADTDTGTTPAPPAAEQTTDDLGWQ</sequence>
<keyword evidence="4" id="KW-1185">Reference proteome</keyword>
<evidence type="ECO:0000256" key="1">
    <source>
        <dbReference type="SAM" id="MobiDB-lite"/>
    </source>
</evidence>
<name>A0A7M2T7G4_STRCW</name>
<evidence type="ECO:0000313" key="4">
    <source>
        <dbReference type="Proteomes" id="UP000594008"/>
    </source>
</evidence>
<gene>
    <name evidence="3" type="ORF">IPT68_00195</name>
</gene>
<keyword evidence="2" id="KW-0732">Signal</keyword>
<dbReference type="EMBL" id="CP063374">
    <property type="protein sequence ID" value="QOV44522.1"/>
    <property type="molecule type" value="Genomic_DNA"/>
</dbReference>
<organism evidence="3 4">
    <name type="scientific">Streptomyces chromofuscus</name>
    <dbReference type="NCBI Taxonomy" id="42881"/>
    <lineage>
        <taxon>Bacteria</taxon>
        <taxon>Bacillati</taxon>
        <taxon>Actinomycetota</taxon>
        <taxon>Actinomycetes</taxon>
        <taxon>Kitasatosporales</taxon>
        <taxon>Streptomycetaceae</taxon>
        <taxon>Streptomyces</taxon>
    </lineage>
</organism>
<proteinExistence type="predicted"/>
<dbReference type="AlphaFoldDB" id="A0A7M2T7G4"/>